<sequence>MRIAICLVLITLFTLGDSIPATQSSKVDNPHTTMAVNDNRPIELTDVADIGGNFHSNSGDRNARYILYGRRGYLPWRWGYRNWGYRPWGYGYRRWGYGYPIRGY</sequence>
<evidence type="ECO:0000313" key="2">
    <source>
        <dbReference type="EMBL" id="JAV18677.1"/>
    </source>
</evidence>
<feature type="signal peptide" evidence="1">
    <location>
        <begin position="1"/>
        <end position="18"/>
    </location>
</feature>
<proteinExistence type="predicted"/>
<keyword evidence="1" id="KW-0732">Signal</keyword>
<reference evidence="2" key="1">
    <citation type="submission" date="2017-01" db="EMBL/GenBank/DDBJ databases">
        <title>An insight into the sialome and mialome of the horn fly, Haematobia irritans.</title>
        <authorList>
            <person name="Breijo M."/>
            <person name="Boiani M."/>
            <person name="Ures X."/>
            <person name="Rocha S."/>
            <person name="Sequeira M."/>
            <person name="Ribeiro J.M."/>
        </authorList>
    </citation>
    <scope>NUCLEOTIDE SEQUENCE</scope>
</reference>
<keyword evidence="2" id="KW-0527">Neuropeptide</keyword>
<feature type="chain" id="PRO_5012950757" evidence="1">
    <location>
        <begin position="19"/>
        <end position="104"/>
    </location>
</feature>
<evidence type="ECO:0000256" key="1">
    <source>
        <dbReference type="SAM" id="SignalP"/>
    </source>
</evidence>
<accession>A0A1L8EJ02</accession>
<protein>
    <submittedName>
        <fullName evidence="2">Putative neuropeptide-like protein 32</fullName>
    </submittedName>
</protein>
<organism evidence="2">
    <name type="scientific">Haematobia irritans</name>
    <name type="common">Horn fly</name>
    <name type="synonym">Conops irritans</name>
    <dbReference type="NCBI Taxonomy" id="7368"/>
    <lineage>
        <taxon>Eukaryota</taxon>
        <taxon>Metazoa</taxon>
        <taxon>Ecdysozoa</taxon>
        <taxon>Arthropoda</taxon>
        <taxon>Hexapoda</taxon>
        <taxon>Insecta</taxon>
        <taxon>Pterygota</taxon>
        <taxon>Neoptera</taxon>
        <taxon>Endopterygota</taxon>
        <taxon>Diptera</taxon>
        <taxon>Brachycera</taxon>
        <taxon>Muscomorpha</taxon>
        <taxon>Muscoidea</taxon>
        <taxon>Muscidae</taxon>
        <taxon>Haematobia</taxon>
    </lineage>
</organism>
<dbReference type="AlphaFoldDB" id="A0A1L8EJ02"/>
<dbReference type="GO" id="GO:0007218">
    <property type="term" value="P:neuropeptide signaling pathway"/>
    <property type="evidence" value="ECO:0007669"/>
    <property type="project" value="UniProtKB-KW"/>
</dbReference>
<name>A0A1L8EJ02_HAEIR</name>
<dbReference type="EMBL" id="GFDG01000122">
    <property type="protein sequence ID" value="JAV18677.1"/>
    <property type="molecule type" value="Transcribed_RNA"/>
</dbReference>